<dbReference type="InterPro" id="IPR018733">
    <property type="entry name" value="DUF2274"/>
</dbReference>
<keyword evidence="2" id="KW-1185">Reference proteome</keyword>
<evidence type="ECO:0000313" key="1">
    <source>
        <dbReference type="EMBL" id="KRQ16263.1"/>
    </source>
</evidence>
<organism evidence="1 2">
    <name type="scientific">Bradyrhizobium manausense</name>
    <dbReference type="NCBI Taxonomy" id="989370"/>
    <lineage>
        <taxon>Bacteria</taxon>
        <taxon>Pseudomonadati</taxon>
        <taxon>Pseudomonadota</taxon>
        <taxon>Alphaproteobacteria</taxon>
        <taxon>Hyphomicrobiales</taxon>
        <taxon>Nitrobacteraceae</taxon>
        <taxon>Bradyrhizobium</taxon>
    </lineage>
</organism>
<protein>
    <recommendedName>
        <fullName evidence="3">Transposase</fullName>
    </recommendedName>
</protein>
<dbReference type="Proteomes" id="UP000051936">
    <property type="component" value="Unassembled WGS sequence"/>
</dbReference>
<name>A0A0R3E230_9BRAD</name>
<dbReference type="Pfam" id="PF10038">
    <property type="entry name" value="DUF2274"/>
    <property type="match status" value="1"/>
</dbReference>
<evidence type="ECO:0000313" key="2">
    <source>
        <dbReference type="Proteomes" id="UP000051936"/>
    </source>
</evidence>
<dbReference type="EMBL" id="LJYG01000028">
    <property type="protein sequence ID" value="KRQ16263.1"/>
    <property type="molecule type" value="Genomic_DNA"/>
</dbReference>
<comment type="caution">
    <text evidence="1">The sequence shown here is derived from an EMBL/GenBank/DDBJ whole genome shotgun (WGS) entry which is preliminary data.</text>
</comment>
<dbReference type="AlphaFoldDB" id="A0A0R3E230"/>
<sequence>MTKLKIGTIADDKPVRIAIDLPAAVHRDLISYAEILSRETGQKVSDPNKLIGPMVARFMATDRAFAKARKRLHAKDDEG</sequence>
<proteinExistence type="predicted"/>
<dbReference type="RefSeq" id="WP_057743255.1">
    <property type="nucleotide sequence ID" value="NZ_LJYG01000028.1"/>
</dbReference>
<gene>
    <name evidence="1" type="ORF">AOQ71_06440</name>
</gene>
<dbReference type="STRING" id="989370.AOQ71_06440"/>
<dbReference type="OrthoDB" id="9803810at2"/>
<reference evidence="1 2" key="1">
    <citation type="submission" date="2015-09" db="EMBL/GenBank/DDBJ databases">
        <title>Draft Genome Sequence of Bradyrhizobium manausense Strain BR 3351T, a Novel Symbiotic Nitrogen-Fixing Alphaproteobacterium Isolated from Brazilian Amazon Rain Forest.</title>
        <authorList>
            <person name="De Araujo J.L."/>
            <person name="Zilli J.E."/>
        </authorList>
    </citation>
    <scope>NUCLEOTIDE SEQUENCE [LARGE SCALE GENOMIC DNA]</scope>
    <source>
        <strain evidence="1 2">BR3351</strain>
    </source>
</reference>
<accession>A0A0R3E230</accession>
<evidence type="ECO:0008006" key="3">
    <source>
        <dbReference type="Google" id="ProtNLM"/>
    </source>
</evidence>